<dbReference type="RefSeq" id="XP_016513747.1">
    <property type="nucleotide sequence ID" value="XM_016658261.1"/>
</dbReference>
<feature type="region of interest" description="Disordered" evidence="1">
    <location>
        <begin position="132"/>
        <end position="174"/>
    </location>
</feature>
<dbReference type="AlphaFoldDB" id="A0A1S4DK46"/>
<evidence type="ECO:0000313" key="2">
    <source>
        <dbReference type="RefSeq" id="XP_016513747.1"/>
    </source>
</evidence>
<organism evidence="2">
    <name type="scientific">Nicotiana tabacum</name>
    <name type="common">Common tobacco</name>
    <dbReference type="NCBI Taxonomy" id="4097"/>
    <lineage>
        <taxon>Eukaryota</taxon>
        <taxon>Viridiplantae</taxon>
        <taxon>Streptophyta</taxon>
        <taxon>Embryophyta</taxon>
        <taxon>Tracheophyta</taxon>
        <taxon>Spermatophyta</taxon>
        <taxon>Magnoliopsida</taxon>
        <taxon>eudicotyledons</taxon>
        <taxon>Gunneridae</taxon>
        <taxon>Pentapetalae</taxon>
        <taxon>asterids</taxon>
        <taxon>lamiids</taxon>
        <taxon>Solanales</taxon>
        <taxon>Solanaceae</taxon>
        <taxon>Nicotianoideae</taxon>
        <taxon>Nicotianeae</taxon>
        <taxon>Nicotiana</taxon>
    </lineage>
</organism>
<dbReference type="OrthoDB" id="1684445at2759"/>
<accession>A0A1S4DK46</accession>
<proteinExistence type="predicted"/>
<evidence type="ECO:0000256" key="1">
    <source>
        <dbReference type="SAM" id="MobiDB-lite"/>
    </source>
</evidence>
<dbReference type="PANTHER" id="PTHR33257:SF6">
    <property type="entry name" value="OXYSTEROL-BINDING 4B-LIKE PROTEIN"/>
    <property type="match status" value="1"/>
</dbReference>
<reference evidence="2" key="1">
    <citation type="submission" date="2025-08" db="UniProtKB">
        <authorList>
            <consortium name="RefSeq"/>
        </authorList>
    </citation>
    <scope>IDENTIFICATION</scope>
</reference>
<feature type="compositionally biased region" description="Polar residues" evidence="1">
    <location>
        <begin position="11"/>
        <end position="25"/>
    </location>
</feature>
<sequence>MDSRDDGDNGFQFSQILSRESSVGQSSRIYYYRRAEGVPFQWEKQPGTPKNPPNEDVVPPLSPPPSIQSLGLPKPWFINTDDDEPQESKSLKVWLSKKIKKLHQLKTFGKSHQNSELMHGIDVVESDGEFVASSFKNSTSSSSSSSSTDSYTSNRQEREKSSGRRRDMMEGCSPWNNITEMVGIIARIS</sequence>
<dbReference type="KEGG" id="nta:107830637"/>
<protein>
    <submittedName>
        <fullName evidence="2">Uncharacterized protein</fullName>
    </submittedName>
</protein>
<dbReference type="STRING" id="4097.A0A1S4DK46"/>
<dbReference type="PANTHER" id="PTHR33257">
    <property type="entry name" value="OS05G0165500 PROTEIN"/>
    <property type="match status" value="1"/>
</dbReference>
<feature type="region of interest" description="Disordered" evidence="1">
    <location>
        <begin position="41"/>
        <end position="84"/>
    </location>
</feature>
<name>A0A1S4DK46_TOBAC</name>
<feature type="compositionally biased region" description="Basic and acidic residues" evidence="1">
    <location>
        <begin position="155"/>
        <end position="169"/>
    </location>
</feature>
<dbReference type="OMA" id="NTTNEGV"/>
<dbReference type="PaxDb" id="4097-A0A1S4DK46"/>
<feature type="region of interest" description="Disordered" evidence="1">
    <location>
        <begin position="1"/>
        <end position="25"/>
    </location>
</feature>
<feature type="compositionally biased region" description="Low complexity" evidence="1">
    <location>
        <begin position="133"/>
        <end position="153"/>
    </location>
</feature>
<gene>
    <name evidence="2" type="primary">LOC107830637</name>
</gene>